<dbReference type="InterPro" id="IPR005181">
    <property type="entry name" value="SASA"/>
</dbReference>
<dbReference type="STRING" id="425514.SAMN05443550_11086"/>
<dbReference type="SUPFAM" id="SSF52266">
    <property type="entry name" value="SGNH hydrolase"/>
    <property type="match status" value="1"/>
</dbReference>
<gene>
    <name evidence="3" type="ORF">SAMN05443550_11086</name>
</gene>
<evidence type="ECO:0000256" key="1">
    <source>
        <dbReference type="ARBA" id="ARBA00022801"/>
    </source>
</evidence>
<dbReference type="Proteomes" id="UP000198850">
    <property type="component" value="Unassembled WGS sequence"/>
</dbReference>
<name>A0A1H4GI14_9SPHI</name>
<accession>A0A1H4GI14</accession>
<evidence type="ECO:0000313" key="3">
    <source>
        <dbReference type="EMBL" id="SEB09243.1"/>
    </source>
</evidence>
<protein>
    <recommendedName>
        <fullName evidence="2">Sialate O-acetylesterase domain-containing protein</fullName>
    </recommendedName>
</protein>
<dbReference type="AlphaFoldDB" id="A0A1H4GI14"/>
<dbReference type="EMBL" id="FNRA01000010">
    <property type="protein sequence ID" value="SEB09243.1"/>
    <property type="molecule type" value="Genomic_DNA"/>
</dbReference>
<evidence type="ECO:0000259" key="2">
    <source>
        <dbReference type="Pfam" id="PF03629"/>
    </source>
</evidence>
<organism evidence="3 4">
    <name type="scientific">Pedobacter hartonius</name>
    <dbReference type="NCBI Taxonomy" id="425514"/>
    <lineage>
        <taxon>Bacteria</taxon>
        <taxon>Pseudomonadati</taxon>
        <taxon>Bacteroidota</taxon>
        <taxon>Sphingobacteriia</taxon>
        <taxon>Sphingobacteriales</taxon>
        <taxon>Sphingobacteriaceae</taxon>
        <taxon>Pedobacter</taxon>
    </lineage>
</organism>
<dbReference type="Pfam" id="PF03629">
    <property type="entry name" value="SASA"/>
    <property type="match status" value="1"/>
</dbReference>
<feature type="domain" description="Sialate O-acetylesterase" evidence="2">
    <location>
        <begin position="58"/>
        <end position="196"/>
    </location>
</feature>
<reference evidence="3 4" key="1">
    <citation type="submission" date="2016-10" db="EMBL/GenBank/DDBJ databases">
        <authorList>
            <person name="de Groot N.N."/>
        </authorList>
    </citation>
    <scope>NUCLEOTIDE SEQUENCE [LARGE SCALE GENOMIC DNA]</scope>
    <source>
        <strain evidence="3 4">DSM 19033</strain>
    </source>
</reference>
<proteinExistence type="predicted"/>
<dbReference type="InterPro" id="IPR036514">
    <property type="entry name" value="SGNH_hydro_sf"/>
</dbReference>
<dbReference type="Gene3D" id="3.40.50.1110">
    <property type="entry name" value="SGNH hydrolase"/>
    <property type="match status" value="1"/>
</dbReference>
<keyword evidence="4" id="KW-1185">Reference proteome</keyword>
<dbReference type="GO" id="GO:0016788">
    <property type="term" value="F:hydrolase activity, acting on ester bonds"/>
    <property type="evidence" value="ECO:0007669"/>
    <property type="project" value="UniProtKB-ARBA"/>
</dbReference>
<evidence type="ECO:0000313" key="4">
    <source>
        <dbReference type="Proteomes" id="UP000198850"/>
    </source>
</evidence>
<keyword evidence="1" id="KW-0378">Hydrolase</keyword>
<dbReference type="RefSeq" id="WP_175470625.1">
    <property type="nucleotide sequence ID" value="NZ_FNRA01000010.1"/>
</dbReference>
<sequence>MKKSIKYILLFGVGALAGITAERNKEYLINAQFIRDHWHFRKVISNQEAIIKADKTMIILAFGQSNSADYGEGTYTCRNEVYNYYKGDLYRAEEPLLGPDGSGCSVWSRIADMLIDSGLCNKVIIVPIGVGSTSIQRWTEGDCRKKLDKTLDELVKDRIQLTHILWDQGETDNVDGTSKAVYKARLNQLIKVIRDKGFKAPFYSSITSYFPYNNNYPLGINPHITGAQKEVINERADVLAGPNTDSLNLAYYRQNLVHFTEKGLDEFAHSWFEKIRDSK</sequence>